<keyword evidence="1" id="KW-0732">Signal</keyword>
<dbReference type="SUPFAM" id="SSF55383">
    <property type="entry name" value="Copper amine oxidase, domain N"/>
    <property type="match status" value="1"/>
</dbReference>
<name>A0A7X0RWX9_9BACL</name>
<dbReference type="AlphaFoldDB" id="A0A7X0RWX9"/>
<dbReference type="PANTHER" id="PTHR36842">
    <property type="entry name" value="PROTEIN TOLB HOMOLOG"/>
    <property type="match status" value="1"/>
</dbReference>
<dbReference type="InterPro" id="IPR012854">
    <property type="entry name" value="Cu_amine_oxidase-like_N"/>
</dbReference>
<dbReference type="InterPro" id="IPR036582">
    <property type="entry name" value="Mao_N_sf"/>
</dbReference>
<feature type="signal peptide" evidence="1">
    <location>
        <begin position="1"/>
        <end position="26"/>
    </location>
</feature>
<dbReference type="EMBL" id="JACJVP010000042">
    <property type="protein sequence ID" value="MBB6673845.1"/>
    <property type="molecule type" value="Genomic_DNA"/>
</dbReference>
<dbReference type="Proteomes" id="UP000547209">
    <property type="component" value="Unassembled WGS sequence"/>
</dbReference>
<dbReference type="Pfam" id="PF07833">
    <property type="entry name" value="Cu_amine_oxidN1"/>
    <property type="match status" value="1"/>
</dbReference>
<dbReference type="InterPro" id="IPR011042">
    <property type="entry name" value="6-blade_b-propeller_TolB-like"/>
</dbReference>
<feature type="domain" description="Copper amine oxidase-like N-terminal" evidence="2">
    <location>
        <begin position="51"/>
        <end position="140"/>
    </location>
</feature>
<evidence type="ECO:0000313" key="3">
    <source>
        <dbReference type="EMBL" id="MBB6673845.1"/>
    </source>
</evidence>
<dbReference type="PANTHER" id="PTHR36842:SF1">
    <property type="entry name" value="PROTEIN TOLB"/>
    <property type="match status" value="1"/>
</dbReference>
<comment type="caution">
    <text evidence="3">The sequence shown here is derived from an EMBL/GenBank/DDBJ whole genome shotgun (WGS) entry which is preliminary data.</text>
</comment>
<evidence type="ECO:0000259" key="2">
    <source>
        <dbReference type="Pfam" id="PF07833"/>
    </source>
</evidence>
<dbReference type="InterPro" id="IPR011044">
    <property type="entry name" value="Quino_amine_DH_bsu"/>
</dbReference>
<dbReference type="SUPFAM" id="SSF50969">
    <property type="entry name" value="YVTN repeat-like/Quinoprotein amine dehydrogenase"/>
    <property type="match status" value="1"/>
</dbReference>
<accession>A0A7X0RWX9</accession>
<dbReference type="Gene3D" id="2.120.10.30">
    <property type="entry name" value="TolB, C-terminal domain"/>
    <property type="match status" value="1"/>
</dbReference>
<feature type="chain" id="PRO_5030692853" description="Copper amine oxidase-like N-terminal domain-containing protein" evidence="1">
    <location>
        <begin position="27"/>
        <end position="464"/>
    </location>
</feature>
<proteinExistence type="predicted"/>
<gene>
    <name evidence="3" type="ORF">H7C19_24485</name>
</gene>
<evidence type="ECO:0000313" key="4">
    <source>
        <dbReference type="Proteomes" id="UP000547209"/>
    </source>
</evidence>
<dbReference type="Gene3D" id="3.30.457.10">
    <property type="entry name" value="Copper amine oxidase-like, N-terminal domain"/>
    <property type="match status" value="1"/>
</dbReference>
<protein>
    <recommendedName>
        <fullName evidence="2">Copper amine oxidase-like N-terminal domain-containing protein</fullName>
    </recommendedName>
</protein>
<organism evidence="3 4">
    <name type="scientific">Cohnella nanjingensis</name>
    <dbReference type="NCBI Taxonomy" id="1387779"/>
    <lineage>
        <taxon>Bacteria</taxon>
        <taxon>Bacillati</taxon>
        <taxon>Bacillota</taxon>
        <taxon>Bacilli</taxon>
        <taxon>Bacillales</taxon>
        <taxon>Paenibacillaceae</taxon>
        <taxon>Cohnella</taxon>
    </lineage>
</organism>
<keyword evidence="4" id="KW-1185">Reference proteome</keyword>
<evidence type="ECO:0000256" key="1">
    <source>
        <dbReference type="SAM" id="SignalP"/>
    </source>
</evidence>
<reference evidence="3 4" key="1">
    <citation type="submission" date="2020-08" db="EMBL/GenBank/DDBJ databases">
        <title>Cohnella phylogeny.</title>
        <authorList>
            <person name="Dunlap C."/>
        </authorList>
    </citation>
    <scope>NUCLEOTIDE SEQUENCE [LARGE SCALE GENOMIC DNA]</scope>
    <source>
        <strain evidence="3 4">DSM 28246</strain>
    </source>
</reference>
<sequence length="464" mass="47698">MSMKKAIGVTLLAAAVSTSLVSAASAATTTKAAAVQVQQSTFAINYQASTIRTVKQSGETLVAVRDIAAALNAKLSVHNGITTVALDGHTVDLKAGDKKITVDGNAVNLSQPVKSVNGTAFIAVRPLVQGLGGTLATSGGQIAINTIKLLAGAENPRFVRAGQILVSVPAGESRTEYLIDAKTGKSSELLKTTDASDLIVAPNGAKAAYTDSTGAVYVIDLATKQSAQVSADTSIKAELVWAADSSLLYFLQGDKGTVIAQLDPANGTIKTILDDKVDYKSSLNVSPDGKKFTYVVTALGKVTSDATNVDEDKVSIDFAGTGGQVYLVDVSVEKPAAVKLTTTSDDKLFLQSADGSAAYYVSVPEGDGNASVVAVDKDAKASALFGEGDVLEIALSGGKLYVLTQVSDSATAVYEVDPASGAKTKLYDLSGDVSGFIANGSEIAVENGGQVYARIGDQWKPITK</sequence>